<keyword evidence="1" id="KW-0812">Transmembrane</keyword>
<reference evidence="2 5" key="2">
    <citation type="submission" date="2020-12" db="EMBL/GenBank/DDBJ databases">
        <title>FDA dAtabase for Regulatory Grade micrObial Sequences (FDA-ARGOS): Supporting development and validation of Infectious Disease Dx tests.</title>
        <authorList>
            <person name="Sproer C."/>
            <person name="Gronow S."/>
            <person name="Severitt S."/>
            <person name="Schroder I."/>
            <person name="Tallon L."/>
            <person name="Sadzewicz L."/>
            <person name="Zhao X."/>
            <person name="Boylan J."/>
            <person name="Ott S."/>
            <person name="Bowen H."/>
            <person name="Vavikolanu K."/>
            <person name="Mehta A."/>
            <person name="Aluvathingal J."/>
            <person name="Nadendla S."/>
            <person name="Lowell S."/>
            <person name="Myers T."/>
            <person name="Yan Y."/>
            <person name="Sichtig H."/>
        </authorList>
    </citation>
    <scope>NUCLEOTIDE SEQUENCE [LARGE SCALE GENOMIC DNA]</scope>
    <source>
        <strain evidence="2 5">FDAARGOS_910</strain>
    </source>
</reference>
<evidence type="ECO:0000313" key="4">
    <source>
        <dbReference type="Proteomes" id="UP000254227"/>
    </source>
</evidence>
<evidence type="ECO:0008006" key="6">
    <source>
        <dbReference type="Google" id="ProtNLM"/>
    </source>
</evidence>
<feature type="transmembrane region" description="Helical" evidence="1">
    <location>
        <begin position="60"/>
        <end position="80"/>
    </location>
</feature>
<evidence type="ECO:0000313" key="2">
    <source>
        <dbReference type="EMBL" id="QPS04910.1"/>
    </source>
</evidence>
<dbReference type="RefSeq" id="WP_004696075.1">
    <property type="nucleotide sequence ID" value="NZ_BBTB01000090.1"/>
</dbReference>
<evidence type="ECO:0000256" key="1">
    <source>
        <dbReference type="SAM" id="Phobius"/>
    </source>
</evidence>
<feature type="transmembrane region" description="Helical" evidence="1">
    <location>
        <begin position="123"/>
        <end position="146"/>
    </location>
</feature>
<keyword evidence="1" id="KW-1133">Transmembrane helix</keyword>
<dbReference type="AlphaFoldDB" id="A0A380U205"/>
<evidence type="ECO:0000313" key="3">
    <source>
        <dbReference type="EMBL" id="SUT95160.1"/>
    </source>
</evidence>
<reference evidence="3 4" key="1">
    <citation type="submission" date="2018-06" db="EMBL/GenBank/DDBJ databases">
        <authorList>
            <consortium name="Pathogen Informatics"/>
            <person name="Doyle S."/>
        </authorList>
    </citation>
    <scope>NUCLEOTIDE SEQUENCE [LARGE SCALE GENOMIC DNA]</scope>
    <source>
        <strain evidence="3 4">NCTC10308</strain>
    </source>
</reference>
<proteinExistence type="predicted"/>
<dbReference type="Proteomes" id="UP000595107">
    <property type="component" value="Chromosome"/>
</dbReference>
<feature type="transmembrane region" description="Helical" evidence="1">
    <location>
        <begin position="12"/>
        <end position="40"/>
    </location>
</feature>
<dbReference type="EMBL" id="UFRV01000006">
    <property type="protein sequence ID" value="SUT95160.1"/>
    <property type="molecule type" value="Genomic_DNA"/>
</dbReference>
<name>A0A380U205_ACIJO</name>
<organism evidence="3 4">
    <name type="scientific">Acinetobacter johnsonii</name>
    <dbReference type="NCBI Taxonomy" id="40214"/>
    <lineage>
        <taxon>Bacteria</taxon>
        <taxon>Pseudomonadati</taxon>
        <taxon>Pseudomonadota</taxon>
        <taxon>Gammaproteobacteria</taxon>
        <taxon>Moraxellales</taxon>
        <taxon>Moraxellaceae</taxon>
        <taxon>Acinetobacter</taxon>
    </lineage>
</organism>
<sequence length="147" mass="17561">MNEVLSVIKEMVFNNSILFNAIFFIIIFNIFLMLSTYIYIKIYKDVFFDLFFGKENGLVFRGAGGDLVVVAYWFLMRYSFEVFSARKTRFPSCKDVLNKPFYMTPNAYKENIDLFKIERNSWLVVNLTSLYITYFLAILFLFYLVFF</sequence>
<evidence type="ECO:0000313" key="5">
    <source>
        <dbReference type="Proteomes" id="UP000595107"/>
    </source>
</evidence>
<protein>
    <recommendedName>
        <fullName evidence="6">DUF3899 domain-containing protein</fullName>
    </recommendedName>
</protein>
<keyword evidence="1" id="KW-0472">Membrane</keyword>
<gene>
    <name evidence="2" type="ORF">I6G67_05515</name>
    <name evidence="3" type="ORF">NCTC10308_01653</name>
</gene>
<dbReference type="Proteomes" id="UP000254227">
    <property type="component" value="Unassembled WGS sequence"/>
</dbReference>
<dbReference type="EMBL" id="CP065666">
    <property type="protein sequence ID" value="QPS04910.1"/>
    <property type="molecule type" value="Genomic_DNA"/>
</dbReference>
<accession>A0A380U205</accession>